<feature type="non-terminal residue" evidence="1">
    <location>
        <position position="1"/>
    </location>
</feature>
<dbReference type="Proteomes" id="UP000004810">
    <property type="component" value="Unassembled WGS sequence"/>
</dbReference>
<name>J9DZC0_WUCBA</name>
<gene>
    <name evidence="1" type="ORF">WUBG_19127</name>
</gene>
<proteinExistence type="predicted"/>
<dbReference type="Gene3D" id="2.10.25.10">
    <property type="entry name" value="Laminin"/>
    <property type="match status" value="1"/>
</dbReference>
<comment type="caution">
    <text evidence="1">The sequence shown here is derived from an EMBL/GenBank/DDBJ whole genome shotgun (WGS) entry which is preliminary data.</text>
</comment>
<dbReference type="AlphaFoldDB" id="J9DZC0"/>
<evidence type="ECO:0000313" key="1">
    <source>
        <dbReference type="EMBL" id="EJW69967.1"/>
    </source>
</evidence>
<dbReference type="EMBL" id="ADBV01024413">
    <property type="protein sequence ID" value="EJW69967.1"/>
    <property type="molecule type" value="Genomic_DNA"/>
</dbReference>
<feature type="non-terminal residue" evidence="1">
    <location>
        <position position="70"/>
    </location>
</feature>
<reference evidence="2" key="1">
    <citation type="submission" date="2012-08" db="EMBL/GenBank/DDBJ databases">
        <title>The Genome Sequence of Wuchereria bancrofti.</title>
        <authorList>
            <person name="Nutman T.B."/>
            <person name="Fink D.L."/>
            <person name="Russ C."/>
            <person name="Young S."/>
            <person name="Zeng Q."/>
            <person name="Koehrsen M."/>
            <person name="Alvarado L."/>
            <person name="Berlin A."/>
            <person name="Chapman S.B."/>
            <person name="Chen Z."/>
            <person name="Freedman E."/>
            <person name="Gellesch M."/>
            <person name="Goldberg J."/>
            <person name="Griggs A."/>
            <person name="Gujja S."/>
            <person name="Heilman E.R."/>
            <person name="Heiman D."/>
            <person name="Hepburn T."/>
            <person name="Howarth C."/>
            <person name="Jen D."/>
            <person name="Larson L."/>
            <person name="Lewis B."/>
            <person name="Mehta T."/>
            <person name="Park D."/>
            <person name="Pearson M."/>
            <person name="Roberts A."/>
            <person name="Saif S."/>
            <person name="Shea T."/>
            <person name="Shenoy N."/>
            <person name="Sisk P."/>
            <person name="Stolte C."/>
            <person name="Sykes S."/>
            <person name="Walk T."/>
            <person name="White J."/>
            <person name="Yandava C."/>
            <person name="Haas B."/>
            <person name="Henn M.R."/>
            <person name="Nusbaum C."/>
            <person name="Birren B."/>
        </authorList>
    </citation>
    <scope>NUCLEOTIDE SEQUENCE [LARGE SCALE GENOMIC DNA]</scope>
    <source>
        <strain evidence="2">NA</strain>
    </source>
</reference>
<protein>
    <submittedName>
        <fullName evidence="1">Uncharacterized protein</fullName>
    </submittedName>
</protein>
<organism evidence="1 2">
    <name type="scientific">Wuchereria bancrofti</name>
    <dbReference type="NCBI Taxonomy" id="6293"/>
    <lineage>
        <taxon>Eukaryota</taxon>
        <taxon>Metazoa</taxon>
        <taxon>Ecdysozoa</taxon>
        <taxon>Nematoda</taxon>
        <taxon>Chromadorea</taxon>
        <taxon>Rhabditida</taxon>
        <taxon>Spirurina</taxon>
        <taxon>Spiruromorpha</taxon>
        <taxon>Filarioidea</taxon>
        <taxon>Onchocercidae</taxon>
        <taxon>Wuchereria</taxon>
    </lineage>
</organism>
<sequence>FIPEPPECDVNDPMSCDAKKKEVCLFVNGTYKCQCATGYDRLPDGRCLVINECDDQRLNDCASNADCIDQ</sequence>
<accession>J9DZC0</accession>
<evidence type="ECO:0000313" key="2">
    <source>
        <dbReference type="Proteomes" id="UP000004810"/>
    </source>
</evidence>